<gene>
    <name evidence="4" type="ORF">LQE92_12890</name>
</gene>
<dbReference type="CDD" id="cd00093">
    <property type="entry name" value="HTH_XRE"/>
    <property type="match status" value="1"/>
</dbReference>
<dbReference type="RefSeq" id="WP_231063360.1">
    <property type="nucleotide sequence ID" value="NZ_JAJNOR010000009.1"/>
</dbReference>
<dbReference type="PANTHER" id="PTHR46558">
    <property type="entry name" value="TRACRIPTIONAL REGULATORY PROTEIN-RELATED-RELATED"/>
    <property type="match status" value="1"/>
</dbReference>
<evidence type="ECO:0000256" key="1">
    <source>
        <dbReference type="ARBA" id="ARBA00023125"/>
    </source>
</evidence>
<evidence type="ECO:0000256" key="2">
    <source>
        <dbReference type="SAM" id="MobiDB-lite"/>
    </source>
</evidence>
<accession>A0AAP2W9N8</accession>
<dbReference type="EMBL" id="JAJNOR010000009">
    <property type="protein sequence ID" value="MCD2493511.1"/>
    <property type="molecule type" value="Genomic_DNA"/>
</dbReference>
<feature type="compositionally biased region" description="Basic and acidic residues" evidence="2">
    <location>
        <begin position="67"/>
        <end position="80"/>
    </location>
</feature>
<keyword evidence="1" id="KW-0238">DNA-binding</keyword>
<dbReference type="InterPro" id="IPR010982">
    <property type="entry name" value="Lambda_DNA-bd_dom_sf"/>
</dbReference>
<dbReference type="AlphaFoldDB" id="A0AAP2W9N8"/>
<sequence>MKNRVKVLREARGLTQEQLGKLAGVSRQAVNAVETGKFEPSIWLAYDIAQVFGCSIEEIFLFHESERKSRAEKSRRDKDVGTAASGAGRRHFTKTM</sequence>
<dbReference type="PANTHER" id="PTHR46558:SF7">
    <property type="entry name" value="TRANSCRIPTIONAL REGULATOR"/>
    <property type="match status" value="1"/>
</dbReference>
<comment type="caution">
    <text evidence="4">The sequence shown here is derived from an EMBL/GenBank/DDBJ whole genome shotgun (WGS) entry which is preliminary data.</text>
</comment>
<dbReference type="InterPro" id="IPR001387">
    <property type="entry name" value="Cro/C1-type_HTH"/>
</dbReference>
<evidence type="ECO:0000313" key="5">
    <source>
        <dbReference type="Proteomes" id="UP001299265"/>
    </source>
</evidence>
<dbReference type="GO" id="GO:0003677">
    <property type="term" value="F:DNA binding"/>
    <property type="evidence" value="ECO:0007669"/>
    <property type="project" value="UniProtKB-KW"/>
</dbReference>
<proteinExistence type="predicted"/>
<feature type="region of interest" description="Disordered" evidence="2">
    <location>
        <begin position="67"/>
        <end position="96"/>
    </location>
</feature>
<feature type="domain" description="HTH cro/C1-type" evidence="3">
    <location>
        <begin position="5"/>
        <end position="59"/>
    </location>
</feature>
<organism evidence="4 5">
    <name type="scientific">Lientehia hominis</name>
    <dbReference type="NCBI Taxonomy" id="2897778"/>
    <lineage>
        <taxon>Bacteria</taxon>
        <taxon>Bacillati</taxon>
        <taxon>Bacillota</taxon>
        <taxon>Clostridia</taxon>
        <taxon>Lachnospirales</taxon>
        <taxon>Lachnospiraceae</taxon>
        <taxon>Lientehia</taxon>
    </lineage>
</organism>
<evidence type="ECO:0000313" key="4">
    <source>
        <dbReference type="EMBL" id="MCD2493511.1"/>
    </source>
</evidence>
<dbReference type="Proteomes" id="UP001299265">
    <property type="component" value="Unassembled WGS sequence"/>
</dbReference>
<keyword evidence="5" id="KW-1185">Reference proteome</keyword>
<reference evidence="4 5" key="1">
    <citation type="submission" date="2021-11" db="EMBL/GenBank/DDBJ databases">
        <title>Lacrimispora sp. nov. NSJ-141 isolated from human feces.</title>
        <authorList>
            <person name="Abdugheni R."/>
        </authorList>
    </citation>
    <scope>NUCLEOTIDE SEQUENCE [LARGE SCALE GENOMIC DNA]</scope>
    <source>
        <strain evidence="4 5">NSJ-141</strain>
    </source>
</reference>
<dbReference type="Gene3D" id="1.10.260.40">
    <property type="entry name" value="lambda repressor-like DNA-binding domains"/>
    <property type="match status" value="1"/>
</dbReference>
<dbReference type="SUPFAM" id="SSF47413">
    <property type="entry name" value="lambda repressor-like DNA-binding domains"/>
    <property type="match status" value="1"/>
</dbReference>
<dbReference type="Pfam" id="PF01381">
    <property type="entry name" value="HTH_3"/>
    <property type="match status" value="1"/>
</dbReference>
<dbReference type="PROSITE" id="PS50943">
    <property type="entry name" value="HTH_CROC1"/>
    <property type="match status" value="1"/>
</dbReference>
<dbReference type="SMART" id="SM00530">
    <property type="entry name" value="HTH_XRE"/>
    <property type="match status" value="1"/>
</dbReference>
<name>A0AAP2W9N8_9FIRM</name>
<protein>
    <submittedName>
        <fullName evidence="4">Helix-turn-helix transcriptional regulator</fullName>
    </submittedName>
</protein>
<evidence type="ECO:0000259" key="3">
    <source>
        <dbReference type="PROSITE" id="PS50943"/>
    </source>
</evidence>